<protein>
    <recommendedName>
        <fullName evidence="3">Single-stranded DNA-binding protein</fullName>
    </recommendedName>
</protein>
<dbReference type="PROSITE" id="PS50935">
    <property type="entry name" value="SSB"/>
    <property type="match status" value="1"/>
</dbReference>
<name>X0X4W6_9ZZZZ</name>
<dbReference type="InterPro" id="IPR012340">
    <property type="entry name" value="NA-bd_OB-fold"/>
</dbReference>
<gene>
    <name evidence="2" type="ORF">S01H1_65559</name>
</gene>
<dbReference type="AlphaFoldDB" id="X0X4W6"/>
<evidence type="ECO:0008006" key="3">
    <source>
        <dbReference type="Google" id="ProtNLM"/>
    </source>
</evidence>
<reference evidence="2" key="1">
    <citation type="journal article" date="2014" name="Front. Microbiol.">
        <title>High frequency of phylogenetically diverse reductive dehalogenase-homologous genes in deep subseafloor sedimentary metagenomes.</title>
        <authorList>
            <person name="Kawai M."/>
            <person name="Futagami T."/>
            <person name="Toyoda A."/>
            <person name="Takaki Y."/>
            <person name="Nishi S."/>
            <person name="Hori S."/>
            <person name="Arai W."/>
            <person name="Tsubouchi T."/>
            <person name="Morono Y."/>
            <person name="Uchiyama I."/>
            <person name="Ito T."/>
            <person name="Fujiyama A."/>
            <person name="Inagaki F."/>
            <person name="Takami H."/>
        </authorList>
    </citation>
    <scope>NUCLEOTIDE SEQUENCE</scope>
    <source>
        <strain evidence="2">Expedition CK06-06</strain>
    </source>
</reference>
<evidence type="ECO:0000256" key="1">
    <source>
        <dbReference type="ARBA" id="ARBA00023125"/>
    </source>
</evidence>
<organism evidence="2">
    <name type="scientific">marine sediment metagenome</name>
    <dbReference type="NCBI Taxonomy" id="412755"/>
    <lineage>
        <taxon>unclassified sequences</taxon>
        <taxon>metagenomes</taxon>
        <taxon>ecological metagenomes</taxon>
    </lineage>
</organism>
<proteinExistence type="predicted"/>
<comment type="caution">
    <text evidence="2">The sequence shown here is derived from an EMBL/GenBank/DDBJ whole genome shotgun (WGS) entry which is preliminary data.</text>
</comment>
<dbReference type="InterPro" id="IPR000424">
    <property type="entry name" value="Primosome_PriB/ssb"/>
</dbReference>
<keyword evidence="1" id="KW-0238">DNA-binding</keyword>
<dbReference type="Gene3D" id="2.40.50.140">
    <property type="entry name" value="Nucleic acid-binding proteins"/>
    <property type="match status" value="1"/>
</dbReference>
<accession>X0X4W6</accession>
<dbReference type="SUPFAM" id="SSF50249">
    <property type="entry name" value="Nucleic acid-binding proteins"/>
    <property type="match status" value="1"/>
</dbReference>
<dbReference type="EMBL" id="BARS01043289">
    <property type="protein sequence ID" value="GAG38045.1"/>
    <property type="molecule type" value="Genomic_DNA"/>
</dbReference>
<evidence type="ECO:0000313" key="2">
    <source>
        <dbReference type="EMBL" id="GAG38045.1"/>
    </source>
</evidence>
<feature type="non-terminal residue" evidence="2">
    <location>
        <position position="42"/>
    </location>
</feature>
<sequence>MNKIILVGHIGRDPELKKFDWGSVAEFSIATTEKWKSKDGEK</sequence>
<dbReference type="Pfam" id="PF00436">
    <property type="entry name" value="SSB"/>
    <property type="match status" value="1"/>
</dbReference>
<dbReference type="GO" id="GO:0003697">
    <property type="term" value="F:single-stranded DNA binding"/>
    <property type="evidence" value="ECO:0007669"/>
    <property type="project" value="InterPro"/>
</dbReference>